<evidence type="ECO:0000313" key="2">
    <source>
        <dbReference type="EMBL" id="KIA60126.1"/>
    </source>
</evidence>
<reference evidence="2 3" key="1">
    <citation type="journal article" date="2014" name="Int. J. Syst. Evol. Microbiol.">
        <title>Nocardia vulneris sp. nov., isolated from wounds of human patients in North America.</title>
        <authorList>
            <person name="Lasker B.A."/>
            <person name="Bell M."/>
            <person name="Klenk H.P."/>
            <person name="Sproer C."/>
            <person name="Schumann C."/>
            <person name="Schumann P."/>
            <person name="Brown J.M."/>
        </authorList>
    </citation>
    <scope>NUCLEOTIDE SEQUENCE [LARGE SCALE GENOMIC DNA]</scope>
    <source>
        <strain evidence="2 3">W9851</strain>
    </source>
</reference>
<dbReference type="SUPFAM" id="SSF53474">
    <property type="entry name" value="alpha/beta-Hydrolases"/>
    <property type="match status" value="1"/>
</dbReference>
<dbReference type="InterPro" id="IPR029058">
    <property type="entry name" value="AB_hydrolase_fold"/>
</dbReference>
<keyword evidence="2" id="KW-0378">Hydrolase</keyword>
<dbReference type="EMBL" id="JNFP01000079">
    <property type="protein sequence ID" value="KIA60126.1"/>
    <property type="molecule type" value="Genomic_DNA"/>
</dbReference>
<comment type="caution">
    <text evidence="2">The sequence shown here is derived from an EMBL/GenBank/DDBJ whole genome shotgun (WGS) entry which is preliminary data.</text>
</comment>
<dbReference type="InterPro" id="IPR000073">
    <property type="entry name" value="AB_hydrolase_1"/>
</dbReference>
<gene>
    <name evidence="2" type="ORF">FG87_39040</name>
</gene>
<dbReference type="PANTHER" id="PTHR43433">
    <property type="entry name" value="HYDROLASE, ALPHA/BETA FOLD FAMILY PROTEIN"/>
    <property type="match status" value="1"/>
</dbReference>
<evidence type="ECO:0000313" key="3">
    <source>
        <dbReference type="Proteomes" id="UP000031364"/>
    </source>
</evidence>
<dbReference type="PANTHER" id="PTHR43433:SF5">
    <property type="entry name" value="AB HYDROLASE-1 DOMAIN-CONTAINING PROTEIN"/>
    <property type="match status" value="1"/>
</dbReference>
<dbReference type="InterPro" id="IPR050471">
    <property type="entry name" value="AB_hydrolase"/>
</dbReference>
<name>A0ABR4Z481_9NOCA</name>
<protein>
    <submittedName>
        <fullName evidence="2">Alpha/beta hydrolase</fullName>
    </submittedName>
</protein>
<dbReference type="GO" id="GO:0016787">
    <property type="term" value="F:hydrolase activity"/>
    <property type="evidence" value="ECO:0007669"/>
    <property type="project" value="UniProtKB-KW"/>
</dbReference>
<evidence type="ECO:0000259" key="1">
    <source>
        <dbReference type="Pfam" id="PF00561"/>
    </source>
</evidence>
<feature type="domain" description="AB hydrolase-1" evidence="1">
    <location>
        <begin position="47"/>
        <end position="293"/>
    </location>
</feature>
<dbReference type="Proteomes" id="UP000031364">
    <property type="component" value="Unassembled WGS sequence"/>
</dbReference>
<proteinExistence type="predicted"/>
<sequence>MGRSGKPGDGLCRTSGTEWAMAEELASKVGPSQIDVAFERLGDPRRPPVLLMMGAAGQLIDWPDGLCAELVERGLHVIRFDSRDTGRSSYIAGGPAPDIAAAMSGDVSSAAYTLSDMAADTVGLLDVLGLDSAHLVGASQGAMIAQTIAIEFPSRARSLTSMMSTTGNPEVGHSDPAAFGRAGAPPTERADYIAWRVAANRAVGASAFAFDEDAAIERAGRGFDRGFSAEAMMRQFVAVLASGDRTAQLKSVHVPTVVIHGTEDRAFDLSGGRATAEAIPGAELVVVEGMGHSMSRELWPTLAEHIAGLVHRVERDR</sequence>
<dbReference type="Gene3D" id="3.40.50.1820">
    <property type="entry name" value="alpha/beta hydrolase"/>
    <property type="match status" value="1"/>
</dbReference>
<organism evidence="2 3">
    <name type="scientific">Nocardia vulneris</name>
    <dbReference type="NCBI Taxonomy" id="1141657"/>
    <lineage>
        <taxon>Bacteria</taxon>
        <taxon>Bacillati</taxon>
        <taxon>Actinomycetota</taxon>
        <taxon>Actinomycetes</taxon>
        <taxon>Mycobacteriales</taxon>
        <taxon>Nocardiaceae</taxon>
        <taxon>Nocardia</taxon>
    </lineage>
</organism>
<dbReference type="Pfam" id="PF00561">
    <property type="entry name" value="Abhydrolase_1"/>
    <property type="match status" value="1"/>
</dbReference>
<accession>A0ABR4Z481</accession>
<keyword evidence="3" id="KW-1185">Reference proteome</keyword>